<keyword evidence="2" id="KW-0614">Plasmid</keyword>
<dbReference type="Proteomes" id="UP000014411">
    <property type="component" value="Unassembled WGS sequence"/>
</dbReference>
<protein>
    <submittedName>
        <fullName evidence="2">Arsenate reductase</fullName>
    </submittedName>
</protein>
<dbReference type="CDD" id="cd04301">
    <property type="entry name" value="NAT_SF"/>
    <property type="match status" value="1"/>
</dbReference>
<reference evidence="2 3" key="1">
    <citation type="journal article" date="2012" name="J. Bacteriol.">
        <title>Genome sequence of Rhizobium grahamii CCGE502, a broad-host-range symbiont with low nodulation competitiveness in Phaseolus vulgaris.</title>
        <authorList>
            <person name="Althabegoiti M.J."/>
            <person name="Lozano L."/>
            <person name="Torres-Tejerizo G."/>
            <person name="Ormeno-Orrillo E."/>
            <person name="Rogel M.A."/>
            <person name="Gonzalez V."/>
            <person name="Martinez-Romero E."/>
        </authorList>
    </citation>
    <scope>NUCLEOTIDE SEQUENCE [LARGE SCALE GENOMIC DNA]</scope>
    <source>
        <strain evidence="2 3">CCGE 502</strain>
        <plasmid evidence="2">pRg502b</plasmid>
    </source>
</reference>
<evidence type="ECO:0000259" key="1">
    <source>
        <dbReference type="PROSITE" id="PS51186"/>
    </source>
</evidence>
<dbReference type="GO" id="GO:0016747">
    <property type="term" value="F:acyltransferase activity, transferring groups other than amino-acyl groups"/>
    <property type="evidence" value="ECO:0007669"/>
    <property type="project" value="InterPro"/>
</dbReference>
<proteinExistence type="predicted"/>
<sequence length="146" mass="15586">MRQLRLEPVPVSDNLRAALTAAGLLVDDLDGSDRDYFVCVDAEGRAIGYSGIEACGDDSVLLRSLVILPAHRSRGHGRHLVELTIEKAPPSADVYLATANTASFFEHIGFASVERDEVPSAILATRQLSGLCPASATIMKLSKPPT</sequence>
<geneLocation type="plasmid" evidence="2">
    <name>pRg502b</name>
</geneLocation>
<dbReference type="Pfam" id="PF13508">
    <property type="entry name" value="Acetyltransf_7"/>
    <property type="match status" value="1"/>
</dbReference>
<dbReference type="EMBL" id="AEYE02000037">
    <property type="protein sequence ID" value="EPE94119.1"/>
    <property type="molecule type" value="Genomic_DNA"/>
</dbReference>
<organism evidence="2 3">
    <name type="scientific">Rhizobium grahamii CCGE 502</name>
    <dbReference type="NCBI Taxonomy" id="990285"/>
    <lineage>
        <taxon>Bacteria</taxon>
        <taxon>Pseudomonadati</taxon>
        <taxon>Pseudomonadota</taxon>
        <taxon>Alphaproteobacteria</taxon>
        <taxon>Hyphomicrobiales</taxon>
        <taxon>Rhizobiaceae</taxon>
        <taxon>Rhizobium/Agrobacterium group</taxon>
        <taxon>Rhizobium</taxon>
    </lineage>
</organism>
<keyword evidence="3" id="KW-1185">Reference proteome</keyword>
<feature type="domain" description="N-acetyltransferase" evidence="1">
    <location>
        <begin position="1"/>
        <end position="144"/>
    </location>
</feature>
<dbReference type="InterPro" id="IPR000182">
    <property type="entry name" value="GNAT_dom"/>
</dbReference>
<evidence type="ECO:0000313" key="2">
    <source>
        <dbReference type="EMBL" id="EPE94119.1"/>
    </source>
</evidence>
<gene>
    <name evidence="2" type="ORF">RGCCGE502_32437</name>
</gene>
<dbReference type="InterPro" id="IPR016181">
    <property type="entry name" value="Acyl_CoA_acyltransferase"/>
</dbReference>
<dbReference type="SUPFAM" id="SSF55729">
    <property type="entry name" value="Acyl-CoA N-acyltransferases (Nat)"/>
    <property type="match status" value="1"/>
</dbReference>
<dbReference type="Gene3D" id="3.40.630.30">
    <property type="match status" value="1"/>
</dbReference>
<dbReference type="RefSeq" id="WP_016558379.1">
    <property type="nucleotide sequence ID" value="NZ_AEYE02000037.1"/>
</dbReference>
<dbReference type="PROSITE" id="PS51186">
    <property type="entry name" value="GNAT"/>
    <property type="match status" value="1"/>
</dbReference>
<dbReference type="AlphaFoldDB" id="S3H5V4"/>
<dbReference type="HOGENOM" id="CLU_120387_0_1_5"/>
<evidence type="ECO:0000313" key="3">
    <source>
        <dbReference type="Proteomes" id="UP000014411"/>
    </source>
</evidence>
<dbReference type="eggNOG" id="COG1246">
    <property type="taxonomic scope" value="Bacteria"/>
</dbReference>
<comment type="caution">
    <text evidence="2">The sequence shown here is derived from an EMBL/GenBank/DDBJ whole genome shotgun (WGS) entry which is preliminary data.</text>
</comment>
<accession>S3H5V4</accession>
<name>S3H5V4_9HYPH</name>